<sequence>MIPQRPPEEQYKDLCHFLSPHLESFNWAVNTGLQKIPEWIPEQFVKRDGDDRILHFHVKELTLTKPYDARGNKIYPYMCRLGGQTYGGSLNIILEAAINDLPPKKFSVVANNIPVMVNSDLCHLKGLTPQEKGALMEEPTEAGGYFIYSGYEKLLRLLILNRQNYVFALNRPSFHSRGPTFTNFATSFRSMAPDCSSITTNVHYQNTGNMVVLIPIQRRMFFVPLPILLRALVEVDDRTIYESICGQNPDSFYSDRVIATLRYASELDIHTRAGARDFLGAHFRTVLQCPRHFTNEECCEVLLKRNLFPHLSDEAPSKKFDLLIYMTRRLLQLVKGEILPDNMDANSAHELLTPGTLWLPALSDAITDFLKATAANVYKDEKNAIDDFDALQTILKKNASGVENRMRYLFSTGSLRGNSTLGLSQTEGLSIIAERINYCRYLAHFRSVHRGAFFTTMKTTAVRYLLPESWGFMCPVHTPDGGLCGLLTHLARFCEIVTGDSQGFKEIVQIFTNYGMVPFLGSGDMVPVIVDGRVVGSIRERLSSAAVEALKTARRKGIIPKMAEIADLPAGSFTRSIYVFLNQQRMMRPVFNVKAQEQEYAGPLEQIFMDIASNPKDESKAYREIHHTAMLSLIASLTPFSDYNQSPRNMYQCQMAKQTMGYPSHREAASTEVKTYHVHYPQRPIVRTMEQDSHALEDFLLGTNACVAVLSYTGYDMEDALLINKCSVERGFGHGCIYKTHRYTAEEIESNSYFCNTKDGVIVDPDLDADGLPFVGQRVSKGCKLLRVYNPKENKERIMSYKDGEDGFVDKVITTTSDDGKRVLSVVLKFRMVRTPTIGDKFSSRHGQKGVFSFPWPQENMPFCENGITPDVIINPHAFPSRMTIGMLIESMCGKLRASQDCAFFDATPFTHDEKNRITDEVGQMLAKEGFEYYGNEAMYSGITGEQFKADIFMGVVYYQRLRHMVGDKYQVRATGKMNNITRQPLKGRKKGGGIRLGEMERDGLLAQGVTFLLRDRFMWCSDGHVAKLCNRCGSFMFTQTKHDENGVEETYCTYCKKSGNCTSVYVPYVLRYLCAEFAAMNIRMKFSTEEHSHAHVEEEIKEE</sequence>
<dbReference type="Gene3D" id="2.40.50.150">
    <property type="match status" value="1"/>
</dbReference>
<dbReference type="SUPFAM" id="SSF64484">
    <property type="entry name" value="beta and beta-prime subunits of DNA dependent RNA-polymerase"/>
    <property type="match status" value="1"/>
</dbReference>
<evidence type="ECO:0000259" key="14">
    <source>
        <dbReference type="Pfam" id="PF04560"/>
    </source>
</evidence>
<evidence type="ECO:0000256" key="10">
    <source>
        <dbReference type="ARBA" id="ARBA00023242"/>
    </source>
</evidence>
<gene>
    <name evidence="18" type="ORF">TVAG_353520</name>
</gene>
<dbReference type="InterPro" id="IPR037033">
    <property type="entry name" value="DNA-dir_RNAP_su2_hyb_sf"/>
</dbReference>
<dbReference type="InterPro" id="IPR007641">
    <property type="entry name" value="RNA_pol_Rpb2_7"/>
</dbReference>
<dbReference type="Pfam" id="PF04563">
    <property type="entry name" value="RNA_pol_Rpb2_1"/>
    <property type="match status" value="1"/>
</dbReference>
<reference evidence="18" key="2">
    <citation type="journal article" date="2007" name="Science">
        <title>Draft genome sequence of the sexually transmitted pathogen Trichomonas vaginalis.</title>
        <authorList>
            <person name="Carlton J.M."/>
            <person name="Hirt R.P."/>
            <person name="Silva J.C."/>
            <person name="Delcher A.L."/>
            <person name="Schatz M."/>
            <person name="Zhao Q."/>
            <person name="Wortman J.R."/>
            <person name="Bidwell S.L."/>
            <person name="Alsmark U.C.M."/>
            <person name="Besteiro S."/>
            <person name="Sicheritz-Ponten T."/>
            <person name="Noel C.J."/>
            <person name="Dacks J.B."/>
            <person name="Foster P.G."/>
            <person name="Simillion C."/>
            <person name="Van de Peer Y."/>
            <person name="Miranda-Saavedra D."/>
            <person name="Barton G.J."/>
            <person name="Westrop G.D."/>
            <person name="Mueller S."/>
            <person name="Dessi D."/>
            <person name="Fiori P.L."/>
            <person name="Ren Q."/>
            <person name="Paulsen I."/>
            <person name="Zhang H."/>
            <person name="Bastida-Corcuera F.D."/>
            <person name="Simoes-Barbosa A."/>
            <person name="Brown M.T."/>
            <person name="Hayes R.D."/>
            <person name="Mukherjee M."/>
            <person name="Okumura C.Y."/>
            <person name="Schneider R."/>
            <person name="Smith A.J."/>
            <person name="Vanacova S."/>
            <person name="Villalvazo M."/>
            <person name="Haas B.J."/>
            <person name="Pertea M."/>
            <person name="Feldblyum T.V."/>
            <person name="Utterback T.R."/>
            <person name="Shu C.L."/>
            <person name="Osoegawa K."/>
            <person name="de Jong P.J."/>
            <person name="Hrdy I."/>
            <person name="Horvathova L."/>
            <person name="Zubacova Z."/>
            <person name="Dolezal P."/>
            <person name="Malik S.B."/>
            <person name="Logsdon J.M. Jr."/>
            <person name="Henze K."/>
            <person name="Gupta A."/>
            <person name="Wang C.C."/>
            <person name="Dunne R.L."/>
            <person name="Upcroft J.A."/>
            <person name="Upcroft P."/>
            <person name="White O."/>
            <person name="Salzberg S.L."/>
            <person name="Tang P."/>
            <person name="Chiu C.-H."/>
            <person name="Lee Y.-S."/>
            <person name="Embley T.M."/>
            <person name="Coombs G.H."/>
            <person name="Mottram J.C."/>
            <person name="Tachezy J."/>
            <person name="Fraser-Liggett C.M."/>
            <person name="Johnson P.J."/>
        </authorList>
    </citation>
    <scope>NUCLEOTIDE SEQUENCE [LARGE SCALE GENOMIC DNA]</scope>
    <source>
        <strain evidence="18">G3</strain>
    </source>
</reference>
<evidence type="ECO:0000256" key="9">
    <source>
        <dbReference type="ARBA" id="ARBA00023163"/>
    </source>
</evidence>
<dbReference type="Pfam" id="PF04561">
    <property type="entry name" value="RNA_pol_Rpb2_2"/>
    <property type="match status" value="1"/>
</dbReference>
<name>A2EN74_TRIV3</name>
<evidence type="ECO:0000256" key="2">
    <source>
        <dbReference type="ARBA" id="ARBA00006835"/>
    </source>
</evidence>
<dbReference type="FunFam" id="3.90.1800.10:FF:000004">
    <property type="entry name" value="DNA-directed RNA polymerase subunit beta"/>
    <property type="match status" value="1"/>
</dbReference>
<feature type="domain" description="RNA polymerase Rpb2" evidence="14">
    <location>
        <begin position="993"/>
        <end position="1089"/>
    </location>
</feature>
<dbReference type="Pfam" id="PF00562">
    <property type="entry name" value="RNA_pol_Rpb2_6"/>
    <property type="match status" value="1"/>
</dbReference>
<keyword evidence="10" id="KW-0539">Nucleus</keyword>
<feature type="domain" description="RNA polymerase Rpb2" evidence="17">
    <location>
        <begin position="432"/>
        <end position="496"/>
    </location>
</feature>
<organism evidence="18 19">
    <name type="scientific">Trichomonas vaginalis (strain ATCC PRA-98 / G3)</name>
    <dbReference type="NCBI Taxonomy" id="412133"/>
    <lineage>
        <taxon>Eukaryota</taxon>
        <taxon>Metamonada</taxon>
        <taxon>Parabasalia</taxon>
        <taxon>Trichomonadida</taxon>
        <taxon>Trichomonadidae</taxon>
        <taxon>Trichomonas</taxon>
    </lineage>
</organism>
<dbReference type="InterPro" id="IPR007121">
    <property type="entry name" value="RNA_pol_bsu_CS"/>
</dbReference>
<dbReference type="STRING" id="5722.A2EN74"/>
<dbReference type="InterPro" id="IPR014724">
    <property type="entry name" value="RNA_pol_RPB2_OB-fold"/>
</dbReference>
<dbReference type="Pfam" id="PF04565">
    <property type="entry name" value="RNA_pol_Rpb2_3"/>
    <property type="match status" value="1"/>
</dbReference>
<comment type="similarity">
    <text evidence="2 11">Belongs to the RNA polymerase beta chain family.</text>
</comment>
<dbReference type="SMR" id="A2EN74"/>
<dbReference type="RefSeq" id="XP_001318134.1">
    <property type="nucleotide sequence ID" value="XM_001318099.1"/>
</dbReference>
<dbReference type="Gene3D" id="3.90.1800.10">
    <property type="entry name" value="RNA polymerase alpha subunit dimerisation domain"/>
    <property type="match status" value="1"/>
</dbReference>
<dbReference type="GO" id="GO:0005736">
    <property type="term" value="C:RNA polymerase I complex"/>
    <property type="evidence" value="ECO:0000318"/>
    <property type="project" value="GO_Central"/>
</dbReference>
<dbReference type="CDD" id="cd00653">
    <property type="entry name" value="RNA_pol_B_RPB2"/>
    <property type="match status" value="1"/>
</dbReference>
<dbReference type="Gene3D" id="3.90.1100.10">
    <property type="match status" value="2"/>
</dbReference>
<keyword evidence="8" id="KW-0862">Zinc</keyword>
<comment type="catalytic activity">
    <reaction evidence="12">
        <text>RNA(n) + a ribonucleoside 5'-triphosphate = RNA(n+1) + diphosphate</text>
        <dbReference type="Rhea" id="RHEA:21248"/>
        <dbReference type="Rhea" id="RHEA-COMP:14527"/>
        <dbReference type="Rhea" id="RHEA-COMP:17342"/>
        <dbReference type="ChEBI" id="CHEBI:33019"/>
        <dbReference type="ChEBI" id="CHEBI:61557"/>
        <dbReference type="ChEBI" id="CHEBI:140395"/>
        <dbReference type="EC" id="2.7.7.6"/>
    </reaction>
</comment>
<evidence type="ECO:0000256" key="12">
    <source>
        <dbReference type="RuleBase" id="RU363031"/>
    </source>
</evidence>
<evidence type="ECO:0000256" key="3">
    <source>
        <dbReference type="ARBA" id="ARBA00022478"/>
    </source>
</evidence>
<dbReference type="VEuPathDB" id="TrichDB:TVAGG3_0546300"/>
<reference evidence="18" key="1">
    <citation type="submission" date="2006-10" db="EMBL/GenBank/DDBJ databases">
        <authorList>
            <person name="Amadeo P."/>
            <person name="Zhao Q."/>
            <person name="Wortman J."/>
            <person name="Fraser-Liggett C."/>
            <person name="Carlton J."/>
        </authorList>
    </citation>
    <scope>NUCLEOTIDE SEQUENCE</scope>
    <source>
        <strain evidence="18">G3</strain>
    </source>
</reference>
<dbReference type="GO" id="GO:0008270">
    <property type="term" value="F:zinc ion binding"/>
    <property type="evidence" value="ECO:0007669"/>
    <property type="project" value="UniProtKB-KW"/>
</dbReference>
<dbReference type="Gene3D" id="2.40.270.10">
    <property type="entry name" value="DNA-directed RNA polymerase, subunit 2, domain 6"/>
    <property type="match status" value="1"/>
</dbReference>
<dbReference type="InterPro" id="IPR007642">
    <property type="entry name" value="RNA_pol_Rpb2_2"/>
</dbReference>
<dbReference type="InterPro" id="IPR007644">
    <property type="entry name" value="RNA_pol_bsu_protrusion"/>
</dbReference>
<evidence type="ECO:0000259" key="13">
    <source>
        <dbReference type="Pfam" id="PF00562"/>
    </source>
</evidence>
<evidence type="ECO:0000256" key="8">
    <source>
        <dbReference type="ARBA" id="ARBA00022833"/>
    </source>
</evidence>
<evidence type="ECO:0000256" key="11">
    <source>
        <dbReference type="RuleBase" id="RU000434"/>
    </source>
</evidence>
<dbReference type="PANTHER" id="PTHR20856">
    <property type="entry name" value="DNA-DIRECTED RNA POLYMERASE I SUBUNIT 2"/>
    <property type="match status" value="1"/>
</dbReference>
<evidence type="ECO:0000313" key="18">
    <source>
        <dbReference type="EMBL" id="EAY05911.1"/>
    </source>
</evidence>
<keyword evidence="19" id="KW-1185">Reference proteome</keyword>
<accession>A2EN74</accession>
<comment type="function">
    <text evidence="12">DNA-dependent RNA polymerase catalyzes the transcription of DNA into RNA using the four ribonucleoside triphosphates as substrates.</text>
</comment>
<dbReference type="InterPro" id="IPR007645">
    <property type="entry name" value="RNA_pol_Rpb2_3"/>
</dbReference>
<dbReference type="GO" id="GO:0003677">
    <property type="term" value="F:DNA binding"/>
    <property type="evidence" value="ECO:0007669"/>
    <property type="project" value="InterPro"/>
</dbReference>
<dbReference type="VEuPathDB" id="TrichDB:TVAG_353520"/>
<keyword evidence="3 12" id="KW-0240">DNA-directed RNA polymerase</keyword>
<evidence type="ECO:0000256" key="7">
    <source>
        <dbReference type="ARBA" id="ARBA00022771"/>
    </source>
</evidence>
<keyword evidence="7" id="KW-0863">Zinc-finger</keyword>
<dbReference type="FunCoup" id="A2EN74">
    <property type="interactions" value="305"/>
</dbReference>
<dbReference type="eggNOG" id="KOG0216">
    <property type="taxonomic scope" value="Eukaryota"/>
</dbReference>
<dbReference type="AlphaFoldDB" id="A2EN74"/>
<keyword evidence="6" id="KW-0479">Metal-binding</keyword>
<evidence type="ECO:0000313" key="19">
    <source>
        <dbReference type="Proteomes" id="UP000001542"/>
    </source>
</evidence>
<dbReference type="Pfam" id="PF04560">
    <property type="entry name" value="RNA_pol_Rpb2_7"/>
    <property type="match status" value="1"/>
</dbReference>
<dbReference type="Gene3D" id="3.90.1110.10">
    <property type="entry name" value="RNA polymerase Rpb2, domain 2"/>
    <property type="match status" value="1"/>
</dbReference>
<dbReference type="EC" id="2.7.7.6" evidence="12"/>
<keyword evidence="9 12" id="KW-0804">Transcription</keyword>
<evidence type="ECO:0000259" key="15">
    <source>
        <dbReference type="Pfam" id="PF04561"/>
    </source>
</evidence>
<feature type="domain" description="RNA polymerase Rpb2" evidence="15">
    <location>
        <begin position="202"/>
        <end position="345"/>
    </location>
</feature>
<comment type="subcellular location">
    <subcellularLocation>
        <location evidence="1">Nucleus</location>
    </subcellularLocation>
</comment>
<feature type="domain" description="RNA polymerase beta subunit protrusion" evidence="16">
    <location>
        <begin position="18"/>
        <end position="383"/>
    </location>
</feature>
<evidence type="ECO:0000256" key="5">
    <source>
        <dbReference type="ARBA" id="ARBA00022695"/>
    </source>
</evidence>
<feature type="domain" description="DNA-directed RNA polymerase subunit 2 hybrid-binding" evidence="13">
    <location>
        <begin position="634"/>
        <end position="991"/>
    </location>
</feature>
<dbReference type="InParanoid" id="A2EN74"/>
<protein>
    <recommendedName>
        <fullName evidence="12">DNA-directed RNA polymerase subunit beta</fullName>
        <ecNumber evidence="12">2.7.7.6</ecNumber>
    </recommendedName>
</protein>
<dbReference type="InterPro" id="IPR037034">
    <property type="entry name" value="RNA_pol_Rpb2_2_sf"/>
</dbReference>
<evidence type="ECO:0000256" key="4">
    <source>
        <dbReference type="ARBA" id="ARBA00022679"/>
    </source>
</evidence>
<dbReference type="OrthoDB" id="10248617at2759"/>
<dbReference type="InterPro" id="IPR015712">
    <property type="entry name" value="DNA-dir_RNA_pol_su2"/>
</dbReference>
<dbReference type="KEGG" id="tva:4763782"/>
<dbReference type="EMBL" id="DS113437">
    <property type="protein sequence ID" value="EAY05911.1"/>
    <property type="molecule type" value="Genomic_DNA"/>
</dbReference>
<keyword evidence="5 12" id="KW-0548">Nucleotidyltransferase</keyword>
<dbReference type="Proteomes" id="UP000001542">
    <property type="component" value="Unassembled WGS sequence"/>
</dbReference>
<keyword evidence="4 12" id="KW-0808">Transferase</keyword>
<evidence type="ECO:0000256" key="6">
    <source>
        <dbReference type="ARBA" id="ARBA00022723"/>
    </source>
</evidence>
<dbReference type="GO" id="GO:0003899">
    <property type="term" value="F:DNA-directed RNA polymerase activity"/>
    <property type="evidence" value="ECO:0007669"/>
    <property type="project" value="UniProtKB-EC"/>
</dbReference>
<proteinExistence type="inferred from homology"/>
<dbReference type="GO" id="GO:0006351">
    <property type="term" value="P:DNA-templated transcription"/>
    <property type="evidence" value="ECO:0007669"/>
    <property type="project" value="InterPro"/>
</dbReference>
<dbReference type="GO" id="GO:0032549">
    <property type="term" value="F:ribonucleoside binding"/>
    <property type="evidence" value="ECO:0007669"/>
    <property type="project" value="InterPro"/>
</dbReference>
<evidence type="ECO:0000259" key="16">
    <source>
        <dbReference type="Pfam" id="PF04563"/>
    </source>
</evidence>
<dbReference type="OMA" id="FFGVVHY"/>
<dbReference type="FunFam" id="2.40.270.10:FF:000011">
    <property type="entry name" value="DNA-directed RNA polymerase subunit beta"/>
    <property type="match status" value="1"/>
</dbReference>
<evidence type="ECO:0000256" key="1">
    <source>
        <dbReference type="ARBA" id="ARBA00004123"/>
    </source>
</evidence>
<dbReference type="PROSITE" id="PS01166">
    <property type="entry name" value="RNA_POL_BETA"/>
    <property type="match status" value="1"/>
</dbReference>
<dbReference type="InterPro" id="IPR007120">
    <property type="entry name" value="DNA-dir_RNAP_su2_dom"/>
</dbReference>
<evidence type="ECO:0000259" key="17">
    <source>
        <dbReference type="Pfam" id="PF04565"/>
    </source>
</evidence>